<evidence type="ECO:0000313" key="4">
    <source>
        <dbReference type="Proteomes" id="UP000218209"/>
    </source>
</evidence>
<feature type="compositionally biased region" description="Polar residues" evidence="1">
    <location>
        <begin position="53"/>
        <end position="71"/>
    </location>
</feature>
<keyword evidence="2" id="KW-0732">Signal</keyword>
<keyword evidence="4" id="KW-1185">Reference proteome</keyword>
<sequence length="604" mass="63914">MLTFFSRIFFTISSCCSLAVPRVGIVAAAADTMQPDATGHGAGGSSGDQGGSQRNTATGPAQASASCSSPGVSRKRPRSQHPIGDDGAGTQEGGRVPAVLPLGSQPVPDAIQGGVQNVFNDAMKVSAVLAKLSTTDLASFTRMYSPDFLKSASLPLLGSDTNLNLAFDVAIHNAHVTDDDPRRFLVVKGVPGSGKTRLGYEVLRMWDDPDRLGKLAGALGHPVHLVRLFSDFNNGGRFLEDVDGDNMAQNLGARLASQALGVPLDSVKILSGGSLTGLTVANVLGVALQRMEAKLHPSIPASAAGGRGGVHAAVDPPSAKMVFLVAVHLDEYQVYMSHLALCRRTKQGQMSSTDSVDYARWAFKQMLSALNHFARSSVVQDRWRVILLPIVSGTPVLGVPMLATDKLAQRLLSPAILDRTSAEQLVASVFTSRCLSDAFSELDGAREVVLSALRRGAARLAIGDSGFRPRLLVNLGQNARGQTERIAAACQAEKGVIPDVASCLSSVDWRAARDSVAVVFHGIVGISGAQKRALVKAALLQTPIRFVFDVDEQPGTLEEKALQAGEAAGLVHLDTTADEDYRVVRMPLMQVKEWGTVDFLPPAY</sequence>
<feature type="signal peptide" evidence="2">
    <location>
        <begin position="1"/>
        <end position="17"/>
    </location>
</feature>
<accession>A0A1X6PAK8</accession>
<dbReference type="OrthoDB" id="2430828at2759"/>
<feature type="chain" id="PRO_5012191571" evidence="2">
    <location>
        <begin position="18"/>
        <end position="604"/>
    </location>
</feature>
<evidence type="ECO:0000256" key="2">
    <source>
        <dbReference type="SAM" id="SignalP"/>
    </source>
</evidence>
<dbReference type="AlphaFoldDB" id="A0A1X6PAK8"/>
<gene>
    <name evidence="3" type="ORF">BU14_0127s0028</name>
</gene>
<feature type="compositionally biased region" description="Gly residues" evidence="1">
    <location>
        <begin position="40"/>
        <end position="50"/>
    </location>
</feature>
<dbReference type="EMBL" id="KV918824">
    <property type="protein sequence ID" value="OSX77931.1"/>
    <property type="molecule type" value="Genomic_DNA"/>
</dbReference>
<reference evidence="3 4" key="1">
    <citation type="submission" date="2017-03" db="EMBL/GenBank/DDBJ databases">
        <title>WGS assembly of Porphyra umbilicalis.</title>
        <authorList>
            <person name="Brawley S.H."/>
            <person name="Blouin N.A."/>
            <person name="Ficko-Blean E."/>
            <person name="Wheeler G.L."/>
            <person name="Lohr M."/>
            <person name="Goodson H.V."/>
            <person name="Jenkins J.W."/>
            <person name="Blaby-Haas C.E."/>
            <person name="Helliwell K.E."/>
            <person name="Chan C."/>
            <person name="Marriage T."/>
            <person name="Bhattacharya D."/>
            <person name="Klein A.S."/>
            <person name="Badis Y."/>
            <person name="Brodie J."/>
            <person name="Cao Y."/>
            <person name="Collen J."/>
            <person name="Dittami S.M."/>
            <person name="Gachon C.M."/>
            <person name="Green B.R."/>
            <person name="Karpowicz S."/>
            <person name="Kim J.W."/>
            <person name="Kudahl U."/>
            <person name="Lin S."/>
            <person name="Michel G."/>
            <person name="Mittag M."/>
            <person name="Olson B.J."/>
            <person name="Pangilinan J."/>
            <person name="Peng Y."/>
            <person name="Qiu H."/>
            <person name="Shu S."/>
            <person name="Singer J.T."/>
            <person name="Smith A.G."/>
            <person name="Sprecher B.N."/>
            <person name="Wagner V."/>
            <person name="Wang W."/>
            <person name="Wang Z.-Y."/>
            <person name="Yan J."/>
            <person name="Yarish C."/>
            <person name="Zoeuner-Riek S."/>
            <person name="Zhuang Y."/>
            <person name="Zou Y."/>
            <person name="Lindquist E.A."/>
            <person name="Grimwood J."/>
            <person name="Barry K."/>
            <person name="Rokhsar D.S."/>
            <person name="Schmutz J."/>
            <person name="Stiller J.W."/>
            <person name="Grossman A.R."/>
            <person name="Prochnik S.E."/>
        </authorList>
    </citation>
    <scope>NUCLEOTIDE SEQUENCE [LARGE SCALE GENOMIC DNA]</scope>
    <source>
        <strain evidence="3">4086291</strain>
    </source>
</reference>
<protein>
    <submittedName>
        <fullName evidence="3">Uncharacterized protein</fullName>
    </submittedName>
</protein>
<proteinExistence type="predicted"/>
<evidence type="ECO:0000313" key="3">
    <source>
        <dbReference type="EMBL" id="OSX77931.1"/>
    </source>
</evidence>
<organism evidence="3 4">
    <name type="scientific">Porphyra umbilicalis</name>
    <name type="common">Purple laver</name>
    <name type="synonym">Red alga</name>
    <dbReference type="NCBI Taxonomy" id="2786"/>
    <lineage>
        <taxon>Eukaryota</taxon>
        <taxon>Rhodophyta</taxon>
        <taxon>Bangiophyceae</taxon>
        <taxon>Bangiales</taxon>
        <taxon>Bangiaceae</taxon>
        <taxon>Porphyra</taxon>
    </lineage>
</organism>
<evidence type="ECO:0000256" key="1">
    <source>
        <dbReference type="SAM" id="MobiDB-lite"/>
    </source>
</evidence>
<name>A0A1X6PAK8_PORUM</name>
<dbReference type="Proteomes" id="UP000218209">
    <property type="component" value="Unassembled WGS sequence"/>
</dbReference>
<feature type="region of interest" description="Disordered" evidence="1">
    <location>
        <begin position="37"/>
        <end position="105"/>
    </location>
</feature>